<accession>A0A1S5VFQ4</accession>
<feature type="transmembrane region" description="Helical" evidence="9">
    <location>
        <begin position="260"/>
        <end position="284"/>
    </location>
</feature>
<dbReference type="Pfam" id="PF02949">
    <property type="entry name" value="7tm_6"/>
    <property type="match status" value="1"/>
</dbReference>
<evidence type="ECO:0000313" key="10">
    <source>
        <dbReference type="EMBL" id="AQN78473.1"/>
    </source>
</evidence>
<evidence type="ECO:0000256" key="8">
    <source>
        <dbReference type="ARBA" id="ARBA00023224"/>
    </source>
</evidence>
<evidence type="ECO:0000256" key="2">
    <source>
        <dbReference type="ARBA" id="ARBA00022606"/>
    </source>
</evidence>
<evidence type="ECO:0000256" key="3">
    <source>
        <dbReference type="ARBA" id="ARBA00022692"/>
    </source>
</evidence>
<dbReference type="GO" id="GO:0005886">
    <property type="term" value="C:plasma membrane"/>
    <property type="evidence" value="ECO:0007669"/>
    <property type="project" value="TreeGrafter"/>
</dbReference>
<dbReference type="PANTHER" id="PTHR21137:SF42">
    <property type="entry name" value="ODORANT RECEPTOR 83A"/>
    <property type="match status" value="1"/>
</dbReference>
<feature type="transmembrane region" description="Helical" evidence="9">
    <location>
        <begin position="193"/>
        <end position="214"/>
    </location>
</feature>
<dbReference type="PANTHER" id="PTHR21137">
    <property type="entry name" value="ODORANT RECEPTOR"/>
    <property type="match status" value="1"/>
</dbReference>
<dbReference type="GO" id="GO:0004984">
    <property type="term" value="F:olfactory receptor activity"/>
    <property type="evidence" value="ECO:0007669"/>
    <property type="project" value="InterPro"/>
</dbReference>
<feature type="transmembrane region" description="Helical" evidence="9">
    <location>
        <begin position="71"/>
        <end position="91"/>
    </location>
</feature>
<proteinExistence type="evidence at transcript level"/>
<evidence type="ECO:0000256" key="9">
    <source>
        <dbReference type="SAM" id="Phobius"/>
    </source>
</evidence>
<keyword evidence="5 9" id="KW-1133">Transmembrane helix</keyword>
<dbReference type="GO" id="GO:0005549">
    <property type="term" value="F:odorant binding"/>
    <property type="evidence" value="ECO:0007669"/>
    <property type="project" value="InterPro"/>
</dbReference>
<evidence type="ECO:0000256" key="5">
    <source>
        <dbReference type="ARBA" id="ARBA00022989"/>
    </source>
</evidence>
<organism evidence="10">
    <name type="scientific">Meteorus pulchricornis</name>
    <dbReference type="NCBI Taxonomy" id="51522"/>
    <lineage>
        <taxon>Eukaryota</taxon>
        <taxon>Metazoa</taxon>
        <taxon>Ecdysozoa</taxon>
        <taxon>Arthropoda</taxon>
        <taxon>Hexapoda</taxon>
        <taxon>Insecta</taxon>
        <taxon>Pterygota</taxon>
        <taxon>Neoptera</taxon>
        <taxon>Endopterygota</taxon>
        <taxon>Hymenoptera</taxon>
        <taxon>Apocrita</taxon>
        <taxon>Ichneumonoidea</taxon>
        <taxon>Braconidae</taxon>
        <taxon>Meteorinae</taxon>
        <taxon>Meteorus</taxon>
    </lineage>
</organism>
<feature type="transmembrane region" description="Helical" evidence="9">
    <location>
        <begin position="290"/>
        <end position="314"/>
    </location>
</feature>
<dbReference type="AlphaFoldDB" id="A0A1S5VFQ4"/>
<evidence type="ECO:0000256" key="1">
    <source>
        <dbReference type="ARBA" id="ARBA00004141"/>
    </source>
</evidence>
<feature type="transmembrane region" description="Helical" evidence="9">
    <location>
        <begin position="34"/>
        <end position="59"/>
    </location>
</feature>
<name>A0A1S5VFQ4_9HYME</name>
<keyword evidence="6 9" id="KW-0472">Membrane</keyword>
<sequence length="336" mass="38857">MTTPRKLHEYRAFTQSLRKMMYSIGLWPVVKPTLFYRLLLIMAFIASFVACFVIFNFVMAYHSDIDTMTKGMGLGGSFINTMIKILCFAFNRGDVKELYETLDNIFNELLKDTTVQSLILKRFTAVRRLTNIFSYLVFLSIATYAVTPILHIISQHIHHVHPVIYPLALPAIYPWPISNGGLLYYFHYLFELFSAYTLFLVTCSVDGFFPIYVFQMSGLLKAMSYRLNNIKKDDDFNGAIRECAKKYAILLRCRDILETLYGPIVLWMLLSSAVVLCALTFQMSKLDGFAFGRICLIVAYMGSKSLQTYIYAWAGSLLTSEVRRVRIRIEYQRWLL</sequence>
<feature type="transmembrane region" description="Helical" evidence="9">
    <location>
        <begin position="132"/>
        <end position="153"/>
    </location>
</feature>
<protein>
    <submittedName>
        <fullName evidence="10">Olfactory receptor 71</fullName>
    </submittedName>
</protein>
<keyword evidence="2" id="KW-0716">Sensory transduction</keyword>
<keyword evidence="3 9" id="KW-0812">Transmembrane</keyword>
<dbReference type="EMBL" id="KY445538">
    <property type="protein sequence ID" value="AQN78473.1"/>
    <property type="molecule type" value="mRNA"/>
</dbReference>
<feature type="transmembrane region" description="Helical" evidence="9">
    <location>
        <begin position="165"/>
        <end position="187"/>
    </location>
</feature>
<keyword evidence="8" id="KW-0807">Transducer</keyword>
<keyword evidence="4" id="KW-0552">Olfaction</keyword>
<dbReference type="GO" id="GO:0007165">
    <property type="term" value="P:signal transduction"/>
    <property type="evidence" value="ECO:0007669"/>
    <property type="project" value="UniProtKB-KW"/>
</dbReference>
<dbReference type="InterPro" id="IPR004117">
    <property type="entry name" value="7tm6_olfct_rcpt"/>
</dbReference>
<evidence type="ECO:0000256" key="7">
    <source>
        <dbReference type="ARBA" id="ARBA00023170"/>
    </source>
</evidence>
<comment type="subcellular location">
    <subcellularLocation>
        <location evidence="1">Membrane</location>
        <topology evidence="1">Multi-pass membrane protein</topology>
    </subcellularLocation>
</comment>
<evidence type="ECO:0000256" key="4">
    <source>
        <dbReference type="ARBA" id="ARBA00022725"/>
    </source>
</evidence>
<evidence type="ECO:0000256" key="6">
    <source>
        <dbReference type="ARBA" id="ARBA00023136"/>
    </source>
</evidence>
<keyword evidence="7 10" id="KW-0675">Receptor</keyword>
<reference evidence="10" key="1">
    <citation type="journal article" date="2017" name="Comp. Biochem. Physiol. Part D Genomics Proteomics">
        <title>Candidate chemosensory genes identified in the endoparasitoid Meteorus pulchricornis (Hymenoptera: Braconidae) by antennal transcriptome analysis.</title>
        <authorList>
            <person name="Sheng S."/>
            <person name="Liao C.W."/>
            <person name="Zheng Y."/>
            <person name="Zhou Y."/>
            <person name="Xu Y."/>
            <person name="Song W.M."/>
            <person name="He P."/>
            <person name="Zhang J."/>
            <person name="Wu F.A."/>
        </authorList>
    </citation>
    <scope>NUCLEOTIDE SEQUENCE</scope>
    <source>
        <strain evidence="10">Zhenjiang</strain>
    </source>
</reference>